<dbReference type="Proteomes" id="UP001148629">
    <property type="component" value="Unassembled WGS sequence"/>
</dbReference>
<keyword evidence="2" id="KW-1185">Reference proteome</keyword>
<evidence type="ECO:0000313" key="2">
    <source>
        <dbReference type="Proteomes" id="UP001148629"/>
    </source>
</evidence>
<dbReference type="EMBL" id="JANRMS010003093">
    <property type="protein sequence ID" value="KAJ3519660.1"/>
    <property type="molecule type" value="Genomic_DNA"/>
</dbReference>
<proteinExistence type="predicted"/>
<comment type="caution">
    <text evidence="1">The sequence shown here is derived from an EMBL/GenBank/DDBJ whole genome shotgun (WGS) entry which is preliminary data.</text>
</comment>
<accession>A0ACC1RHJ2</accession>
<gene>
    <name evidence="1" type="ORF">NM208_g14035</name>
</gene>
<name>A0ACC1RHJ2_9HYPO</name>
<sequence length="80" mass="9418">MGLLSRETESDNIYKKQWLAKHEICQSSLRQNKDKLRELGQAIGIDFNVISTEHLEVFQRKLLTSLEYKLKDLGLIEYYS</sequence>
<reference evidence="1" key="1">
    <citation type="submission" date="2022-08" db="EMBL/GenBank/DDBJ databases">
        <title>Genome Sequence of Fusarium decemcellulare.</title>
        <authorList>
            <person name="Buettner E."/>
        </authorList>
    </citation>
    <scope>NUCLEOTIDE SEQUENCE</scope>
    <source>
        <strain evidence="1">Babe19</strain>
    </source>
</reference>
<protein>
    <submittedName>
        <fullName evidence="1">Uncharacterized protein</fullName>
    </submittedName>
</protein>
<evidence type="ECO:0000313" key="1">
    <source>
        <dbReference type="EMBL" id="KAJ3519660.1"/>
    </source>
</evidence>
<organism evidence="1 2">
    <name type="scientific">Fusarium decemcellulare</name>
    <dbReference type="NCBI Taxonomy" id="57161"/>
    <lineage>
        <taxon>Eukaryota</taxon>
        <taxon>Fungi</taxon>
        <taxon>Dikarya</taxon>
        <taxon>Ascomycota</taxon>
        <taxon>Pezizomycotina</taxon>
        <taxon>Sordariomycetes</taxon>
        <taxon>Hypocreomycetidae</taxon>
        <taxon>Hypocreales</taxon>
        <taxon>Nectriaceae</taxon>
        <taxon>Fusarium</taxon>
        <taxon>Fusarium decemcellulare species complex</taxon>
    </lineage>
</organism>